<dbReference type="Gene3D" id="3.40.50.300">
    <property type="entry name" value="P-loop containing nucleotide triphosphate hydrolases"/>
    <property type="match status" value="1"/>
</dbReference>
<dbReference type="EMBL" id="UYYB01110814">
    <property type="protein sequence ID" value="VDM80942.1"/>
    <property type="molecule type" value="Genomic_DNA"/>
</dbReference>
<keyword evidence="4" id="KW-0460">Magnesium</keyword>
<accession>A0A3P7LP89</accession>
<dbReference type="PROSITE" id="PS51417">
    <property type="entry name" value="ARF"/>
    <property type="match status" value="1"/>
</dbReference>
<dbReference type="GO" id="GO:0003924">
    <property type="term" value="F:GTPase activity"/>
    <property type="evidence" value="ECO:0007669"/>
    <property type="project" value="InterPro"/>
</dbReference>
<evidence type="ECO:0000313" key="5">
    <source>
        <dbReference type="EMBL" id="VDM80942.1"/>
    </source>
</evidence>
<proteinExistence type="predicted"/>
<dbReference type="AlphaFoldDB" id="A0A3P7LP89"/>
<keyword evidence="2 3" id="KW-0342">GTP-binding</keyword>
<reference evidence="5 6" key="1">
    <citation type="submission" date="2018-11" db="EMBL/GenBank/DDBJ databases">
        <authorList>
            <consortium name="Pathogen Informatics"/>
        </authorList>
    </citation>
    <scope>NUCLEOTIDE SEQUENCE [LARGE SCALE GENOMIC DNA]</scope>
</reference>
<dbReference type="InterPro" id="IPR006689">
    <property type="entry name" value="Small_GTPase_ARF/SAR"/>
</dbReference>
<dbReference type="PRINTS" id="PR00328">
    <property type="entry name" value="SAR1GTPBP"/>
</dbReference>
<evidence type="ECO:0000256" key="1">
    <source>
        <dbReference type="ARBA" id="ARBA00022741"/>
    </source>
</evidence>
<keyword evidence="1 3" id="KW-0547">Nucleotide-binding</keyword>
<dbReference type="PANTHER" id="PTHR46090">
    <property type="entry name" value="ADP-RIBOSYLATION FACTOR-LIKE PROTEIN 13B"/>
    <property type="match status" value="1"/>
</dbReference>
<evidence type="ECO:0000256" key="3">
    <source>
        <dbReference type="PIRSR" id="PIRSR606689-1"/>
    </source>
</evidence>
<dbReference type="InterPro" id="IPR027417">
    <property type="entry name" value="P-loop_NTPase"/>
</dbReference>
<evidence type="ECO:0000313" key="6">
    <source>
        <dbReference type="Proteomes" id="UP000270094"/>
    </source>
</evidence>
<gene>
    <name evidence="5" type="ORF">SVUK_LOCUS15940</name>
</gene>
<dbReference type="OrthoDB" id="14717at2759"/>
<dbReference type="Proteomes" id="UP000270094">
    <property type="component" value="Unassembled WGS sequence"/>
</dbReference>
<dbReference type="Pfam" id="PF00025">
    <property type="entry name" value="Arf"/>
    <property type="match status" value="1"/>
</dbReference>
<evidence type="ECO:0000256" key="4">
    <source>
        <dbReference type="PIRSR" id="PIRSR606689-2"/>
    </source>
</evidence>
<evidence type="ECO:0000256" key="2">
    <source>
        <dbReference type="ARBA" id="ARBA00023134"/>
    </source>
</evidence>
<feature type="binding site" evidence="4">
    <location>
        <position position="13"/>
    </location>
    <ligand>
        <name>Mg(2+)</name>
        <dbReference type="ChEBI" id="CHEBI:18420"/>
    </ligand>
</feature>
<dbReference type="GO" id="GO:0060170">
    <property type="term" value="C:ciliary membrane"/>
    <property type="evidence" value="ECO:0007669"/>
    <property type="project" value="TreeGrafter"/>
</dbReference>
<keyword evidence="6" id="KW-1185">Reference proteome</keyword>
<dbReference type="PANTHER" id="PTHR46090:SF2">
    <property type="entry name" value="ADP-RIBOSYLATION FACTOR-LIKE PROTEIN 13B"/>
    <property type="match status" value="1"/>
</dbReference>
<dbReference type="GO" id="GO:0097500">
    <property type="term" value="P:receptor localization to non-motile cilium"/>
    <property type="evidence" value="ECO:0007669"/>
    <property type="project" value="TreeGrafter"/>
</dbReference>
<keyword evidence="4" id="KW-0479">Metal-binding</keyword>
<organism evidence="5 6">
    <name type="scientific">Strongylus vulgaris</name>
    <name type="common">Blood worm</name>
    <dbReference type="NCBI Taxonomy" id="40348"/>
    <lineage>
        <taxon>Eukaryota</taxon>
        <taxon>Metazoa</taxon>
        <taxon>Ecdysozoa</taxon>
        <taxon>Nematoda</taxon>
        <taxon>Chromadorea</taxon>
        <taxon>Rhabditida</taxon>
        <taxon>Rhabditina</taxon>
        <taxon>Rhabditomorpha</taxon>
        <taxon>Strongyloidea</taxon>
        <taxon>Strongylidae</taxon>
        <taxon>Strongylus</taxon>
    </lineage>
</organism>
<protein>
    <recommendedName>
        <fullName evidence="7">ADP-ribosylation factor-like protein 13B</fullName>
    </recommendedName>
</protein>
<dbReference type="InterPro" id="IPR051995">
    <property type="entry name" value="Ciliary_GTPase"/>
</dbReference>
<evidence type="ECO:0008006" key="7">
    <source>
        <dbReference type="Google" id="ProtNLM"/>
    </source>
</evidence>
<dbReference type="GO" id="GO:0097730">
    <property type="term" value="C:non-motile cilium"/>
    <property type="evidence" value="ECO:0007669"/>
    <property type="project" value="TreeGrafter"/>
</dbReference>
<feature type="binding site" evidence="3">
    <location>
        <position position="36"/>
    </location>
    <ligand>
        <name>GTP</name>
        <dbReference type="ChEBI" id="CHEBI:37565"/>
    </ligand>
</feature>
<dbReference type="GO" id="GO:0005525">
    <property type="term" value="F:GTP binding"/>
    <property type="evidence" value="ECO:0007669"/>
    <property type="project" value="UniProtKB-KW"/>
</dbReference>
<name>A0A3P7LP89_STRVU</name>
<dbReference type="GO" id="GO:0046872">
    <property type="term" value="F:metal ion binding"/>
    <property type="evidence" value="ECO:0007669"/>
    <property type="project" value="UniProtKB-KW"/>
</dbReference>
<sequence length="215" mass="25290">MIKGEDPRNVLPTNGFSMVDMEFDDNFTIKVYDLGGHERIRDIWTNYYAEVHGIMFVVDISDEDRLDENYEMLRKVQLHKDTAKKPLLVVLNKKKPTELDDFDFSMNADLNAIGTQQSQMIFVTHVNVYRGELNHIKRPPPLVSKRPNRSDNPLLTQFCTFVDKIIEHYVFLSEGVQAAERALKIRQQAERDERRLRLMQQEHEKRNSEIAELQR</sequence>
<dbReference type="GO" id="GO:1905515">
    <property type="term" value="P:non-motile cilium assembly"/>
    <property type="evidence" value="ECO:0007669"/>
    <property type="project" value="TreeGrafter"/>
</dbReference>
<dbReference type="SUPFAM" id="SSF52540">
    <property type="entry name" value="P-loop containing nucleoside triphosphate hydrolases"/>
    <property type="match status" value="1"/>
</dbReference>